<protein>
    <submittedName>
        <fullName evidence="1">Uncharacterized protein</fullName>
    </submittedName>
</protein>
<evidence type="ECO:0000313" key="2">
    <source>
        <dbReference type="Proteomes" id="UP001575181"/>
    </source>
</evidence>
<dbReference type="RefSeq" id="WP_373656086.1">
    <property type="nucleotide sequence ID" value="NZ_JBGUAW010000007.1"/>
</dbReference>
<dbReference type="EMBL" id="JBGUAW010000007">
    <property type="protein sequence ID" value="MFA9461298.1"/>
    <property type="molecule type" value="Genomic_DNA"/>
</dbReference>
<accession>A0ABV4TVN1</accession>
<gene>
    <name evidence="1" type="ORF">ACERLL_10720</name>
</gene>
<keyword evidence="2" id="KW-1185">Reference proteome</keyword>
<dbReference type="Proteomes" id="UP001575181">
    <property type="component" value="Unassembled WGS sequence"/>
</dbReference>
<reference evidence="1 2" key="1">
    <citation type="submission" date="2024-08" db="EMBL/GenBank/DDBJ databases">
        <title>Whole-genome sequencing of halo(alkali)philic microorganisms from hypersaline lakes.</title>
        <authorList>
            <person name="Sorokin D.Y."/>
            <person name="Merkel A.Y."/>
            <person name="Messina E."/>
            <person name="Yakimov M."/>
        </authorList>
    </citation>
    <scope>NUCLEOTIDE SEQUENCE [LARGE SCALE GENOMIC DNA]</scope>
    <source>
        <strain evidence="1 2">Cl-TMA</strain>
    </source>
</reference>
<proteinExistence type="predicted"/>
<comment type="caution">
    <text evidence="1">The sequence shown here is derived from an EMBL/GenBank/DDBJ whole genome shotgun (WGS) entry which is preliminary data.</text>
</comment>
<organism evidence="1 2">
    <name type="scientific">Thiohalorhabdus methylotrophus</name>
    <dbReference type="NCBI Taxonomy" id="3242694"/>
    <lineage>
        <taxon>Bacteria</taxon>
        <taxon>Pseudomonadati</taxon>
        <taxon>Pseudomonadota</taxon>
        <taxon>Gammaproteobacteria</taxon>
        <taxon>Thiohalorhabdales</taxon>
        <taxon>Thiohalorhabdaceae</taxon>
        <taxon>Thiohalorhabdus</taxon>
    </lineage>
</organism>
<sequence>MADPSQRSNWLIPAAVLGAAVLLLVLLHQLVGGPHLPAPEDSTPREAAIRAVRTAPADPFRYGGRTVGSVLGQIEPRTGWRDAGWSVRPLAEGGFRVVRTYRREDGAERTYAFTVAADRDRVWPANGRARSLMHRGPRPEA</sequence>
<name>A0ABV4TVN1_9GAMM</name>
<evidence type="ECO:0000313" key="1">
    <source>
        <dbReference type="EMBL" id="MFA9461298.1"/>
    </source>
</evidence>